<organism evidence="1 2">
    <name type="scientific">Proteiniclasticum ruminis</name>
    <dbReference type="NCBI Taxonomy" id="398199"/>
    <lineage>
        <taxon>Bacteria</taxon>
        <taxon>Bacillati</taxon>
        <taxon>Bacillota</taxon>
        <taxon>Clostridia</taxon>
        <taxon>Eubacteriales</taxon>
        <taxon>Clostridiaceae</taxon>
        <taxon>Proteiniclasticum</taxon>
    </lineage>
</organism>
<reference evidence="1 2" key="1">
    <citation type="submission" date="2016-10" db="EMBL/GenBank/DDBJ databases">
        <authorList>
            <person name="de Groot N.N."/>
        </authorList>
    </citation>
    <scope>NUCLEOTIDE SEQUENCE [LARGE SCALE GENOMIC DNA]</scope>
    <source>
        <strain evidence="1 2">ML2</strain>
    </source>
</reference>
<name>A0A1I4XZJ9_9CLOT</name>
<sequence>MVLLGEFPPVFHYMKTVENAGFLSVLVGNKNHVCPISHSIN</sequence>
<proteinExistence type="predicted"/>
<evidence type="ECO:0000313" key="1">
    <source>
        <dbReference type="EMBL" id="SFN31254.1"/>
    </source>
</evidence>
<evidence type="ECO:0000313" key="2">
    <source>
        <dbReference type="Proteomes" id="UP000181899"/>
    </source>
</evidence>
<dbReference type="EMBL" id="FOVK01000001">
    <property type="protein sequence ID" value="SFN31254.1"/>
    <property type="molecule type" value="Genomic_DNA"/>
</dbReference>
<dbReference type="AlphaFoldDB" id="A0A1I4XZJ9"/>
<keyword evidence="2" id="KW-1185">Reference proteome</keyword>
<protein>
    <submittedName>
        <fullName evidence="1">Uncharacterized protein</fullName>
    </submittedName>
</protein>
<accession>A0A1I4XZJ9</accession>
<dbReference type="Proteomes" id="UP000181899">
    <property type="component" value="Unassembled WGS sequence"/>
</dbReference>
<gene>
    <name evidence="1" type="ORF">SAMN04488695_101295</name>
</gene>